<evidence type="ECO:0000313" key="10">
    <source>
        <dbReference type="Proteomes" id="UP000324767"/>
    </source>
</evidence>
<proteinExistence type="predicted"/>
<evidence type="ECO:0000256" key="4">
    <source>
        <dbReference type="ARBA" id="ARBA00022723"/>
    </source>
</evidence>
<keyword evidence="3" id="KW-0349">Heme</keyword>
<dbReference type="InterPro" id="IPR050121">
    <property type="entry name" value="Cytochrome_P450_monoxygenase"/>
</dbReference>
<evidence type="ECO:0000256" key="6">
    <source>
        <dbReference type="ARBA" id="ARBA00023004"/>
    </source>
</evidence>
<dbReference type="GO" id="GO:0004497">
    <property type="term" value="F:monooxygenase activity"/>
    <property type="evidence" value="ECO:0007669"/>
    <property type="project" value="UniProtKB-KW"/>
</dbReference>
<reference evidence="9 10" key="1">
    <citation type="submission" date="2019-09" db="EMBL/GenBank/DDBJ databases">
        <title>The hologenome of the rock-dwelling lichen Lasallia pustulata.</title>
        <authorList>
            <person name="Greshake Tzovaras B."/>
            <person name="Segers F."/>
            <person name="Bicker A."/>
            <person name="Dal Grande F."/>
            <person name="Otte J."/>
            <person name="Hankeln T."/>
            <person name="Schmitt I."/>
            <person name="Ebersberger I."/>
        </authorList>
    </citation>
    <scope>NUCLEOTIDE SEQUENCE [LARGE SCALE GENOMIC DNA]</scope>
    <source>
        <strain evidence="9">A1-1</strain>
    </source>
</reference>
<protein>
    <recommendedName>
        <fullName evidence="11">Cytochrome P450</fullName>
    </recommendedName>
</protein>
<keyword evidence="7" id="KW-0503">Monooxygenase</keyword>
<dbReference type="EMBL" id="VXIT01000014">
    <property type="protein sequence ID" value="KAA6408201.1"/>
    <property type="molecule type" value="Genomic_DNA"/>
</dbReference>
<comment type="caution">
    <text evidence="9">The sequence shown here is derived from an EMBL/GenBank/DDBJ whole genome shotgun (WGS) entry which is preliminary data.</text>
</comment>
<accession>A0A5M8PFU4</accession>
<keyword evidence="4" id="KW-0479">Metal-binding</keyword>
<dbReference type="OrthoDB" id="10029320at2759"/>
<organism evidence="9 10">
    <name type="scientific">Lasallia pustulata</name>
    <dbReference type="NCBI Taxonomy" id="136370"/>
    <lineage>
        <taxon>Eukaryota</taxon>
        <taxon>Fungi</taxon>
        <taxon>Dikarya</taxon>
        <taxon>Ascomycota</taxon>
        <taxon>Pezizomycotina</taxon>
        <taxon>Lecanoromycetes</taxon>
        <taxon>OSLEUM clade</taxon>
        <taxon>Umbilicariomycetidae</taxon>
        <taxon>Umbilicariales</taxon>
        <taxon>Umbilicariaceae</taxon>
        <taxon>Lasallia</taxon>
    </lineage>
</organism>
<evidence type="ECO:0000256" key="5">
    <source>
        <dbReference type="ARBA" id="ARBA00023002"/>
    </source>
</evidence>
<comment type="pathway">
    <text evidence="2">Secondary metabolite biosynthesis.</text>
</comment>
<dbReference type="InterPro" id="IPR001128">
    <property type="entry name" value="Cyt_P450"/>
</dbReference>
<feature type="transmembrane region" description="Helical" evidence="8">
    <location>
        <begin position="12"/>
        <end position="33"/>
    </location>
</feature>
<dbReference type="AlphaFoldDB" id="A0A5M8PFU4"/>
<dbReference type="GO" id="GO:0016705">
    <property type="term" value="F:oxidoreductase activity, acting on paired donors, with incorporation or reduction of molecular oxygen"/>
    <property type="evidence" value="ECO:0007669"/>
    <property type="project" value="InterPro"/>
</dbReference>
<dbReference type="SUPFAM" id="SSF48264">
    <property type="entry name" value="Cytochrome P450"/>
    <property type="match status" value="1"/>
</dbReference>
<evidence type="ECO:0000256" key="3">
    <source>
        <dbReference type="ARBA" id="ARBA00022617"/>
    </source>
</evidence>
<keyword evidence="6" id="KW-0408">Iron</keyword>
<dbReference type="InterPro" id="IPR036396">
    <property type="entry name" value="Cyt_P450_sf"/>
</dbReference>
<keyword evidence="8" id="KW-0812">Transmembrane</keyword>
<sequence>MSKPNLHVDGRVLLNTLLFLLFSAIATFIFRLSQIRRKMKKLKDQGLSITPYHSVFGSLLVTNDVVSQLPADVNPQYYPHEIRRAHPKLGSIYYLDNWPYIAPILVVASPSTTSQATQEHSLPKFPTLANFMRGIAGTRDLVSMEGQMWKTWRGIFNPGFSGSHLTSLMPEFVKENFTDNLTIDIIGKIVLSTNFGAQRKYVPIVAALRRQVPWLSFGTELNLWQRWHPLRPLMYWYNQRVMNKYVNKEVDARFAQQKAKIDGSKSITDLALKSYLQSDTQDANASTADSIDPSFKTLLIGQIKLFLFSGHDTTSASICYLF</sequence>
<evidence type="ECO:0000256" key="8">
    <source>
        <dbReference type="SAM" id="Phobius"/>
    </source>
</evidence>
<dbReference type="Gene3D" id="1.10.630.10">
    <property type="entry name" value="Cytochrome P450"/>
    <property type="match status" value="1"/>
</dbReference>
<dbReference type="GO" id="GO:0020037">
    <property type="term" value="F:heme binding"/>
    <property type="evidence" value="ECO:0007669"/>
    <property type="project" value="InterPro"/>
</dbReference>
<dbReference type="GO" id="GO:0005506">
    <property type="term" value="F:iron ion binding"/>
    <property type="evidence" value="ECO:0007669"/>
    <property type="project" value="InterPro"/>
</dbReference>
<keyword evidence="8" id="KW-1133">Transmembrane helix</keyword>
<dbReference type="PANTHER" id="PTHR24305:SF107">
    <property type="entry name" value="P450, PUTATIVE (EUROFUNG)-RELATED"/>
    <property type="match status" value="1"/>
</dbReference>
<evidence type="ECO:0000256" key="2">
    <source>
        <dbReference type="ARBA" id="ARBA00005179"/>
    </source>
</evidence>
<gene>
    <name evidence="9" type="ORF">FRX48_07943</name>
</gene>
<keyword evidence="8" id="KW-0472">Membrane</keyword>
<keyword evidence="5" id="KW-0560">Oxidoreductase</keyword>
<dbReference type="Pfam" id="PF00067">
    <property type="entry name" value="p450"/>
    <property type="match status" value="1"/>
</dbReference>
<evidence type="ECO:0008006" key="11">
    <source>
        <dbReference type="Google" id="ProtNLM"/>
    </source>
</evidence>
<evidence type="ECO:0000256" key="1">
    <source>
        <dbReference type="ARBA" id="ARBA00001971"/>
    </source>
</evidence>
<evidence type="ECO:0000256" key="7">
    <source>
        <dbReference type="ARBA" id="ARBA00023033"/>
    </source>
</evidence>
<evidence type="ECO:0000313" key="9">
    <source>
        <dbReference type="EMBL" id="KAA6408201.1"/>
    </source>
</evidence>
<dbReference type="PANTHER" id="PTHR24305">
    <property type="entry name" value="CYTOCHROME P450"/>
    <property type="match status" value="1"/>
</dbReference>
<comment type="cofactor">
    <cofactor evidence="1">
        <name>heme</name>
        <dbReference type="ChEBI" id="CHEBI:30413"/>
    </cofactor>
</comment>
<name>A0A5M8PFU4_9LECA</name>
<dbReference type="Proteomes" id="UP000324767">
    <property type="component" value="Unassembled WGS sequence"/>
</dbReference>